<proteinExistence type="predicted"/>
<gene>
    <name evidence="1" type="ORF">M9H77_34494</name>
</gene>
<name>A0ACB9ZM79_CATRO</name>
<reference evidence="2" key="1">
    <citation type="journal article" date="2023" name="Nat. Plants">
        <title>Single-cell RNA sequencing provides a high-resolution roadmap for understanding the multicellular compartmentation of specialized metabolism.</title>
        <authorList>
            <person name="Sun S."/>
            <person name="Shen X."/>
            <person name="Li Y."/>
            <person name="Li Y."/>
            <person name="Wang S."/>
            <person name="Li R."/>
            <person name="Zhang H."/>
            <person name="Shen G."/>
            <person name="Guo B."/>
            <person name="Wei J."/>
            <person name="Xu J."/>
            <person name="St-Pierre B."/>
            <person name="Chen S."/>
            <person name="Sun C."/>
        </authorList>
    </citation>
    <scope>NUCLEOTIDE SEQUENCE [LARGE SCALE GENOMIC DNA]</scope>
</reference>
<accession>A0ACB9ZM79</accession>
<organism evidence="1 2">
    <name type="scientific">Catharanthus roseus</name>
    <name type="common">Madagascar periwinkle</name>
    <name type="synonym">Vinca rosea</name>
    <dbReference type="NCBI Taxonomy" id="4058"/>
    <lineage>
        <taxon>Eukaryota</taxon>
        <taxon>Viridiplantae</taxon>
        <taxon>Streptophyta</taxon>
        <taxon>Embryophyta</taxon>
        <taxon>Tracheophyta</taxon>
        <taxon>Spermatophyta</taxon>
        <taxon>Magnoliopsida</taxon>
        <taxon>eudicotyledons</taxon>
        <taxon>Gunneridae</taxon>
        <taxon>Pentapetalae</taxon>
        <taxon>asterids</taxon>
        <taxon>lamiids</taxon>
        <taxon>Gentianales</taxon>
        <taxon>Apocynaceae</taxon>
        <taxon>Rauvolfioideae</taxon>
        <taxon>Vinceae</taxon>
        <taxon>Catharanthinae</taxon>
        <taxon>Catharanthus</taxon>
    </lineage>
</organism>
<dbReference type="Proteomes" id="UP001060085">
    <property type="component" value="Linkage Group LG08"/>
</dbReference>
<evidence type="ECO:0000313" key="2">
    <source>
        <dbReference type="Proteomes" id="UP001060085"/>
    </source>
</evidence>
<protein>
    <submittedName>
        <fullName evidence="1">Uncharacterized protein</fullName>
    </submittedName>
</protein>
<evidence type="ECO:0000313" key="1">
    <source>
        <dbReference type="EMBL" id="KAI5648489.1"/>
    </source>
</evidence>
<comment type="caution">
    <text evidence="1">The sequence shown here is derived from an EMBL/GenBank/DDBJ whole genome shotgun (WGS) entry which is preliminary data.</text>
</comment>
<dbReference type="EMBL" id="CM044708">
    <property type="protein sequence ID" value="KAI5648489.1"/>
    <property type="molecule type" value="Genomic_DNA"/>
</dbReference>
<sequence>MIMSLLQSPHVLIFPFPVQGHINSMLKLAELLIHAGLQVTFLNSDQIHKRLLFCTNILTYFSQYPGFYFDTIPDGLPPDHPRTGDRVSELFNAINAVIKPRFREKLLTSTCQFHHGKPPITCIIADGIMSFTVDVAKEFRIPTILFRTISASCFWAFFCVPKLIEDGKLPLNGASEMDGYLSNVPGLESFRIRDLPSFCRTKNLSDPSLQVVVYETQRTLGAYGLLLNTFEDLEEPALINIRTHIPNLYTVGPLHAHLKSRLSSSSQQQPSSSSSLWEEDRSCITWLDSQPLRSVVYVSFGSMTVLTKDQLIEFWFGLVNSQRPFLWVIRPNSVNTESDIPVELLEATKKRGYMVGWAPQEEVLSHPAIGGFLTHSGWNSTLECLYEGVPMICWPFYADQQVNSRLVGEIWKVGLDMKDTCDRVIVEKRIKEVMEVRKGEFLKSAQRMAKLATRSVETAGSSYGNLDRLIKDIKLMSLGNNNLVQW</sequence>
<keyword evidence="2" id="KW-1185">Reference proteome</keyword>